<keyword evidence="2" id="KW-0548">Nucleotidyltransferase</keyword>
<dbReference type="STRING" id="35525.A0A164R9P2"/>
<evidence type="ECO:0000256" key="6">
    <source>
        <dbReference type="ARBA" id="ARBA00022918"/>
    </source>
</evidence>
<dbReference type="GO" id="GO:0003964">
    <property type="term" value="F:RNA-directed DNA polymerase activity"/>
    <property type="evidence" value="ECO:0007669"/>
    <property type="project" value="UniProtKB-KW"/>
</dbReference>
<comment type="caution">
    <text evidence="8">The sequence shown here is derived from an EMBL/GenBank/DDBJ whole genome shotgun (WGS) entry which is preliminary data.</text>
</comment>
<keyword evidence="6" id="KW-0695">RNA-directed DNA polymerase</keyword>
<evidence type="ECO:0000313" key="8">
    <source>
        <dbReference type="EMBL" id="KZS08458.1"/>
    </source>
</evidence>
<dbReference type="GO" id="GO:0016787">
    <property type="term" value="F:hydrolase activity"/>
    <property type="evidence" value="ECO:0007669"/>
    <property type="project" value="UniProtKB-KW"/>
</dbReference>
<dbReference type="GO" id="GO:0015074">
    <property type="term" value="P:DNA integration"/>
    <property type="evidence" value="ECO:0007669"/>
    <property type="project" value="InterPro"/>
</dbReference>
<dbReference type="AlphaFoldDB" id="A0A164R9P2"/>
<gene>
    <name evidence="8" type="ORF">APZ42_027535</name>
</gene>
<keyword evidence="1" id="KW-0808">Transferase</keyword>
<dbReference type="OrthoDB" id="6366253at2759"/>
<protein>
    <recommendedName>
        <fullName evidence="7">Integrase catalytic domain-containing protein</fullName>
    </recommendedName>
</protein>
<accession>A0A164R9P2</accession>
<dbReference type="PANTHER" id="PTHR37984:SF9">
    <property type="entry name" value="INTEGRASE CATALYTIC DOMAIN-CONTAINING PROTEIN"/>
    <property type="match status" value="1"/>
</dbReference>
<evidence type="ECO:0000256" key="3">
    <source>
        <dbReference type="ARBA" id="ARBA00022722"/>
    </source>
</evidence>
<evidence type="ECO:0000256" key="1">
    <source>
        <dbReference type="ARBA" id="ARBA00022679"/>
    </source>
</evidence>
<dbReference type="Gene3D" id="3.30.420.10">
    <property type="entry name" value="Ribonuclease H-like superfamily/Ribonuclease H"/>
    <property type="match status" value="1"/>
</dbReference>
<keyword evidence="9" id="KW-1185">Reference proteome</keyword>
<dbReference type="InterPro" id="IPR041373">
    <property type="entry name" value="RT_RNaseH"/>
</dbReference>
<keyword evidence="5" id="KW-0378">Hydrolase</keyword>
<proteinExistence type="predicted"/>
<dbReference type="InterPro" id="IPR043502">
    <property type="entry name" value="DNA/RNA_pol_sf"/>
</dbReference>
<sequence length="405" mass="45392">MAFEEVKMALLVPPILAHFDPSRETSLQVDASRKNGMGCTDTESRYAIVELELTVAEWAIRKCKLYLMGLPTFTLVVDHQALVPILNNYTLDAVENPKIQRLKKRLSPYIFTTVWCKGREHAIPDALSRAPVNYPAPDDEATNMDVTAFSHAEDGDYSTLVSAIESGFPERRDHAPAAVVIYWGIQDQLSVVHGDRTDKQAGATDGILTGNHQEILLSHQQEPMMTDPLPTHVFEDVSADLFPSGRLHVLVYADRLSGWPVVHRWKRDLTARVRVETVLHADIENFVELGIPMRFRSDNGPQFDAGVFRQSDGHVEAAVKAIKELVKQISQSGDLETEEFQQGLLEYRNTSLENGLLPAQMVFGHQLRSIVPAHRSAYATCWKSVMDARDRYPAATADSKMLYDL</sequence>
<name>A0A164R9P2_9CRUS</name>
<evidence type="ECO:0000256" key="4">
    <source>
        <dbReference type="ARBA" id="ARBA00022759"/>
    </source>
</evidence>
<reference evidence="8 9" key="1">
    <citation type="submission" date="2016-03" db="EMBL/GenBank/DDBJ databases">
        <title>EvidentialGene: Evidence-directed Construction of Genes on Genomes.</title>
        <authorList>
            <person name="Gilbert D.G."/>
            <person name="Choi J.-H."/>
            <person name="Mockaitis K."/>
            <person name="Colbourne J."/>
            <person name="Pfrender M."/>
        </authorList>
    </citation>
    <scope>NUCLEOTIDE SEQUENCE [LARGE SCALE GENOMIC DNA]</scope>
    <source>
        <strain evidence="8 9">Xinb3</strain>
        <tissue evidence="8">Complete organism</tissue>
    </source>
</reference>
<dbReference type="PROSITE" id="PS50994">
    <property type="entry name" value="INTEGRASE"/>
    <property type="match status" value="1"/>
</dbReference>
<dbReference type="GO" id="GO:0003676">
    <property type="term" value="F:nucleic acid binding"/>
    <property type="evidence" value="ECO:0007669"/>
    <property type="project" value="InterPro"/>
</dbReference>
<dbReference type="InterPro" id="IPR050951">
    <property type="entry name" value="Retrovirus_Pol_polyprotein"/>
</dbReference>
<evidence type="ECO:0000256" key="5">
    <source>
        <dbReference type="ARBA" id="ARBA00022801"/>
    </source>
</evidence>
<dbReference type="Pfam" id="PF17917">
    <property type="entry name" value="RT_RNaseH"/>
    <property type="match status" value="1"/>
</dbReference>
<dbReference type="SUPFAM" id="SSF53098">
    <property type="entry name" value="Ribonuclease H-like"/>
    <property type="match status" value="1"/>
</dbReference>
<feature type="domain" description="Integrase catalytic" evidence="7">
    <location>
        <begin position="226"/>
        <end position="401"/>
    </location>
</feature>
<dbReference type="InterPro" id="IPR001584">
    <property type="entry name" value="Integrase_cat-core"/>
</dbReference>
<evidence type="ECO:0000313" key="9">
    <source>
        <dbReference type="Proteomes" id="UP000076858"/>
    </source>
</evidence>
<evidence type="ECO:0000256" key="2">
    <source>
        <dbReference type="ARBA" id="ARBA00022695"/>
    </source>
</evidence>
<dbReference type="GO" id="GO:0042575">
    <property type="term" value="C:DNA polymerase complex"/>
    <property type="evidence" value="ECO:0007669"/>
    <property type="project" value="UniProtKB-ARBA"/>
</dbReference>
<evidence type="ECO:0000259" key="7">
    <source>
        <dbReference type="PROSITE" id="PS50994"/>
    </source>
</evidence>
<dbReference type="EMBL" id="LRGB01002193">
    <property type="protein sequence ID" value="KZS08458.1"/>
    <property type="molecule type" value="Genomic_DNA"/>
</dbReference>
<dbReference type="SUPFAM" id="SSF56672">
    <property type="entry name" value="DNA/RNA polymerases"/>
    <property type="match status" value="1"/>
</dbReference>
<dbReference type="InterPro" id="IPR012337">
    <property type="entry name" value="RNaseH-like_sf"/>
</dbReference>
<dbReference type="GO" id="GO:0004519">
    <property type="term" value="F:endonuclease activity"/>
    <property type="evidence" value="ECO:0007669"/>
    <property type="project" value="UniProtKB-KW"/>
</dbReference>
<keyword evidence="4" id="KW-0255">Endonuclease</keyword>
<dbReference type="PANTHER" id="PTHR37984">
    <property type="entry name" value="PROTEIN CBG26694"/>
    <property type="match status" value="1"/>
</dbReference>
<organism evidence="8 9">
    <name type="scientific">Daphnia magna</name>
    <dbReference type="NCBI Taxonomy" id="35525"/>
    <lineage>
        <taxon>Eukaryota</taxon>
        <taxon>Metazoa</taxon>
        <taxon>Ecdysozoa</taxon>
        <taxon>Arthropoda</taxon>
        <taxon>Crustacea</taxon>
        <taxon>Branchiopoda</taxon>
        <taxon>Diplostraca</taxon>
        <taxon>Cladocera</taxon>
        <taxon>Anomopoda</taxon>
        <taxon>Daphniidae</taxon>
        <taxon>Daphnia</taxon>
    </lineage>
</organism>
<dbReference type="InterPro" id="IPR036397">
    <property type="entry name" value="RNaseH_sf"/>
</dbReference>
<dbReference type="Proteomes" id="UP000076858">
    <property type="component" value="Unassembled WGS sequence"/>
</dbReference>
<keyword evidence="3" id="KW-0540">Nuclease</keyword>